<dbReference type="OrthoDB" id="9808602at2"/>
<keyword evidence="3" id="KW-0472">Membrane</keyword>
<evidence type="ECO:0000313" key="6">
    <source>
        <dbReference type="Proteomes" id="UP000195273"/>
    </source>
</evidence>
<comment type="similarity">
    <text evidence="1">Belongs to the bacterial sugar transferase family.</text>
</comment>
<dbReference type="EMBL" id="CP021431">
    <property type="protein sequence ID" value="ARU01561.1"/>
    <property type="molecule type" value="Genomic_DNA"/>
</dbReference>
<accession>A0A1Y0EDY0</accession>
<dbReference type="InterPro" id="IPR003362">
    <property type="entry name" value="Bact_transf"/>
</dbReference>
<keyword evidence="3" id="KW-1133">Transmembrane helix</keyword>
<evidence type="ECO:0000256" key="2">
    <source>
        <dbReference type="ARBA" id="ARBA00023169"/>
    </source>
</evidence>
<dbReference type="Pfam" id="PF02397">
    <property type="entry name" value="Bac_transf"/>
    <property type="match status" value="1"/>
</dbReference>
<evidence type="ECO:0000313" key="5">
    <source>
        <dbReference type="EMBL" id="ARU01561.1"/>
    </source>
</evidence>
<dbReference type="STRING" id="1122181.GCA_000382265_03328"/>
<name>A0A1Y0EDY0_9RHOB</name>
<protein>
    <submittedName>
        <fullName evidence="5">UDP-glucose:undecaprenyl-phosphate glucose-1-phosphate transferase</fullName>
        <ecNumber evidence="5">2.7.8.31</ecNumber>
    </submittedName>
</protein>
<sequence>MADVSHHDRLLGDPAACAALRRDTGLPPLSKRLFDHGVALLLLGLLVPVGAVLLVLNPFLNAGPLIYRQDRMGYRCRRFAAFKFRTMRRATGAARGAFDALDAERITLLGGFLRRSRLDELPQIINVLRGEMSLIGPRPDAYDHACVYLRDIAGYAERHSVRPGVSGLAQTELGYVDGIEGLRRKVALDLHYIAHASLRLDLWIAWRTILVVLARKGA</sequence>
<keyword evidence="2" id="KW-0270">Exopolysaccharide synthesis</keyword>
<organism evidence="5 6">
    <name type="scientific">Yoonia vestfoldensis</name>
    <dbReference type="NCBI Taxonomy" id="245188"/>
    <lineage>
        <taxon>Bacteria</taxon>
        <taxon>Pseudomonadati</taxon>
        <taxon>Pseudomonadota</taxon>
        <taxon>Alphaproteobacteria</taxon>
        <taxon>Rhodobacterales</taxon>
        <taxon>Paracoccaceae</taxon>
        <taxon>Yoonia</taxon>
    </lineage>
</organism>
<dbReference type="KEGG" id="lvs:LOKVESSMR4R_02255"/>
<keyword evidence="6" id="KW-1185">Reference proteome</keyword>
<dbReference type="AlphaFoldDB" id="A0A1Y0EDY0"/>
<feature type="transmembrane region" description="Helical" evidence="3">
    <location>
        <begin position="38"/>
        <end position="67"/>
    </location>
</feature>
<dbReference type="PANTHER" id="PTHR30576:SF0">
    <property type="entry name" value="UNDECAPRENYL-PHOSPHATE N-ACETYLGALACTOSAMINYL 1-PHOSPHATE TRANSFERASE-RELATED"/>
    <property type="match status" value="1"/>
</dbReference>
<evidence type="ECO:0000256" key="1">
    <source>
        <dbReference type="ARBA" id="ARBA00006464"/>
    </source>
</evidence>
<evidence type="ECO:0000256" key="3">
    <source>
        <dbReference type="SAM" id="Phobius"/>
    </source>
</evidence>
<dbReference type="RefSeq" id="WP_087213102.1">
    <property type="nucleotide sequence ID" value="NZ_CP021431.1"/>
</dbReference>
<dbReference type="EC" id="2.7.8.31" evidence="5"/>
<keyword evidence="5" id="KW-0808">Transferase</keyword>
<feature type="domain" description="Bacterial sugar transferase" evidence="4">
    <location>
        <begin position="31"/>
        <end position="213"/>
    </location>
</feature>
<dbReference type="GO" id="GO:0089702">
    <property type="term" value="F:undecaprenyl-phosphate glucose phosphotransferase activity"/>
    <property type="evidence" value="ECO:0007669"/>
    <property type="project" value="UniProtKB-EC"/>
</dbReference>
<reference evidence="5 6" key="1">
    <citation type="submission" date="2017-05" db="EMBL/GenBank/DDBJ databases">
        <title>Genome Sequence of Loktanella vestfoldensis Strain SMR4r Isolated from a Culture of the Diatom Skeletonema marinoi.</title>
        <authorList>
            <person name="Topel M."/>
            <person name="Pinder M.I.M."/>
            <person name="Johansson O.N."/>
            <person name="Kourtchenko O."/>
            <person name="Godhe A."/>
            <person name="Clarke A.K."/>
        </authorList>
    </citation>
    <scope>NUCLEOTIDE SEQUENCE [LARGE SCALE GENOMIC DNA]</scope>
    <source>
        <strain evidence="5 6">SMR4r</strain>
    </source>
</reference>
<evidence type="ECO:0000259" key="4">
    <source>
        <dbReference type="Pfam" id="PF02397"/>
    </source>
</evidence>
<gene>
    <name evidence="5" type="primary">wcaJ</name>
    <name evidence="5" type="ORF">LOKVESSMR4R_02255</name>
</gene>
<dbReference type="GO" id="GO:0000271">
    <property type="term" value="P:polysaccharide biosynthetic process"/>
    <property type="evidence" value="ECO:0007669"/>
    <property type="project" value="UniProtKB-KW"/>
</dbReference>
<proteinExistence type="inferred from homology"/>
<dbReference type="Proteomes" id="UP000195273">
    <property type="component" value="Chromosome"/>
</dbReference>
<dbReference type="PANTHER" id="PTHR30576">
    <property type="entry name" value="COLANIC BIOSYNTHESIS UDP-GLUCOSE LIPID CARRIER TRANSFERASE"/>
    <property type="match status" value="1"/>
</dbReference>
<keyword evidence="3" id="KW-0812">Transmembrane</keyword>